<name>A0ACC3NZ59_9PEZI</name>
<accession>A0ACC3NZ59</accession>
<sequence>MTSSSEQQAEISGGHGLLTTKPQMPLGEINDILAQRSYRELKIIQRHIRQLQNQNSRLLRLPAKLRNYIFELVIEYHMRCRNHVQIDDDHYLHKRRNTRGWKRYLRCKGRDLSKMPSLLGVCRQVRSESRSLYYSKFITVERYDFETKSWKKVPFDEMVRLLLRPRRRSSFLELPDTKHEAELHMTPQEGYTPPQLYVAYPTPDAPGGRIKILTSYCAFTGVSIPSSTGRKA</sequence>
<protein>
    <submittedName>
        <fullName evidence="1">Uncharacterized protein</fullName>
    </submittedName>
</protein>
<evidence type="ECO:0000313" key="2">
    <source>
        <dbReference type="Proteomes" id="UP001281147"/>
    </source>
</evidence>
<dbReference type="EMBL" id="JAUTXU010000002">
    <property type="protein sequence ID" value="KAK3725528.1"/>
    <property type="molecule type" value="Genomic_DNA"/>
</dbReference>
<keyword evidence="2" id="KW-1185">Reference proteome</keyword>
<proteinExistence type="predicted"/>
<comment type="caution">
    <text evidence="1">The sequence shown here is derived from an EMBL/GenBank/DDBJ whole genome shotgun (WGS) entry which is preliminary data.</text>
</comment>
<reference evidence="1" key="1">
    <citation type="submission" date="2023-07" db="EMBL/GenBank/DDBJ databases">
        <title>Black Yeasts Isolated from many extreme environments.</title>
        <authorList>
            <person name="Coleine C."/>
            <person name="Stajich J.E."/>
            <person name="Selbmann L."/>
        </authorList>
    </citation>
    <scope>NUCLEOTIDE SEQUENCE</scope>
    <source>
        <strain evidence="1">CCFEE 5714</strain>
    </source>
</reference>
<gene>
    <name evidence="1" type="ORF">LTR37_000498</name>
</gene>
<evidence type="ECO:0000313" key="1">
    <source>
        <dbReference type="EMBL" id="KAK3725528.1"/>
    </source>
</evidence>
<dbReference type="Proteomes" id="UP001281147">
    <property type="component" value="Unassembled WGS sequence"/>
</dbReference>
<organism evidence="1 2">
    <name type="scientific">Vermiconidia calcicola</name>
    <dbReference type="NCBI Taxonomy" id="1690605"/>
    <lineage>
        <taxon>Eukaryota</taxon>
        <taxon>Fungi</taxon>
        <taxon>Dikarya</taxon>
        <taxon>Ascomycota</taxon>
        <taxon>Pezizomycotina</taxon>
        <taxon>Dothideomycetes</taxon>
        <taxon>Dothideomycetidae</taxon>
        <taxon>Mycosphaerellales</taxon>
        <taxon>Extremaceae</taxon>
        <taxon>Vermiconidia</taxon>
    </lineage>
</organism>